<sequence length="68" mass="7840">MWLFHGLNMFLARSVYMVMSLASMLELTPVLCRRERVMIGVRVKLLTAMSPRSRNKHPFHRSASGHLA</sequence>
<gene>
    <name evidence="2" type="ORF">ACN38_g5000</name>
</gene>
<keyword evidence="1" id="KW-0472">Membrane</keyword>
<evidence type="ECO:0000313" key="2">
    <source>
        <dbReference type="EMBL" id="KOS44070.1"/>
    </source>
</evidence>
<dbReference type="EMBL" id="LHQQ01000068">
    <property type="protein sequence ID" value="KOS44070.1"/>
    <property type="molecule type" value="Genomic_DNA"/>
</dbReference>
<comment type="caution">
    <text evidence="2">The sequence shown here is derived from an EMBL/GenBank/DDBJ whole genome shotgun (WGS) entry which is preliminary data.</text>
</comment>
<name>A0A0M8PB31_9EURO</name>
<protein>
    <submittedName>
        <fullName evidence="2">Uncharacterized protein</fullName>
    </submittedName>
</protein>
<evidence type="ECO:0000256" key="1">
    <source>
        <dbReference type="SAM" id="Phobius"/>
    </source>
</evidence>
<organism evidence="2 3">
    <name type="scientific">Penicillium nordicum</name>
    <dbReference type="NCBI Taxonomy" id="229535"/>
    <lineage>
        <taxon>Eukaryota</taxon>
        <taxon>Fungi</taxon>
        <taxon>Dikarya</taxon>
        <taxon>Ascomycota</taxon>
        <taxon>Pezizomycotina</taxon>
        <taxon>Eurotiomycetes</taxon>
        <taxon>Eurotiomycetidae</taxon>
        <taxon>Eurotiales</taxon>
        <taxon>Aspergillaceae</taxon>
        <taxon>Penicillium</taxon>
    </lineage>
</organism>
<dbReference type="AlphaFoldDB" id="A0A0M8PB31"/>
<keyword evidence="1" id="KW-1133">Transmembrane helix</keyword>
<accession>A0A0M8PB31</accession>
<reference evidence="2 3" key="1">
    <citation type="submission" date="2015-08" db="EMBL/GenBank/DDBJ databases">
        <title>Genome sequencing of Penicillium nordicum.</title>
        <authorList>
            <person name="Nguyen H.D."/>
            <person name="Seifert K.A."/>
        </authorList>
    </citation>
    <scope>NUCLEOTIDE SEQUENCE [LARGE SCALE GENOMIC DNA]</scope>
    <source>
        <strain evidence="2 3">DAOMC 185683</strain>
    </source>
</reference>
<evidence type="ECO:0000313" key="3">
    <source>
        <dbReference type="Proteomes" id="UP000037696"/>
    </source>
</evidence>
<proteinExistence type="predicted"/>
<keyword evidence="3" id="KW-1185">Reference proteome</keyword>
<dbReference type="Proteomes" id="UP000037696">
    <property type="component" value="Unassembled WGS sequence"/>
</dbReference>
<feature type="transmembrane region" description="Helical" evidence="1">
    <location>
        <begin position="12"/>
        <end position="32"/>
    </location>
</feature>
<keyword evidence="1" id="KW-0812">Transmembrane</keyword>